<feature type="domain" description="WAP" evidence="6">
    <location>
        <begin position="866"/>
        <end position="915"/>
    </location>
</feature>
<dbReference type="FunFam" id="4.10.75.10:FF:000001">
    <property type="entry name" value="Anosmin 1"/>
    <property type="match status" value="3"/>
</dbReference>
<organism evidence="7 8">
    <name type="scientific">Acanthaster planci</name>
    <name type="common">Crown-of-thorns starfish</name>
    <dbReference type="NCBI Taxonomy" id="133434"/>
    <lineage>
        <taxon>Eukaryota</taxon>
        <taxon>Metazoa</taxon>
        <taxon>Echinodermata</taxon>
        <taxon>Eleutherozoa</taxon>
        <taxon>Asterozoa</taxon>
        <taxon>Asteroidea</taxon>
        <taxon>Valvatacea</taxon>
        <taxon>Valvatida</taxon>
        <taxon>Acanthasteridae</taxon>
        <taxon>Acanthaster</taxon>
    </lineage>
</organism>
<dbReference type="GO" id="GO:0045087">
    <property type="term" value="P:innate immune response"/>
    <property type="evidence" value="ECO:0007669"/>
    <property type="project" value="TreeGrafter"/>
</dbReference>
<accession>A0A8B7YAH5</accession>
<feature type="chain" id="PRO_5044665543" evidence="4">
    <location>
        <begin position="21"/>
        <end position="1588"/>
    </location>
</feature>
<keyword evidence="2 3" id="KW-1015">Disulfide bond</keyword>
<evidence type="ECO:0000256" key="3">
    <source>
        <dbReference type="PROSITE-ProRule" id="PRU00076"/>
    </source>
</evidence>
<dbReference type="PANTHER" id="PTHR19441">
    <property type="entry name" value="WHEY ACDIC PROTEIN WAP"/>
    <property type="match status" value="1"/>
</dbReference>
<evidence type="ECO:0000259" key="5">
    <source>
        <dbReference type="PROSITE" id="PS50026"/>
    </source>
</evidence>
<dbReference type="Gene3D" id="4.10.75.10">
    <property type="entry name" value="Elafin-like"/>
    <property type="match status" value="20"/>
</dbReference>
<dbReference type="OMA" id="SCYWQLP"/>
<evidence type="ECO:0000256" key="2">
    <source>
        <dbReference type="ARBA" id="ARBA00023157"/>
    </source>
</evidence>
<dbReference type="InterPro" id="IPR000742">
    <property type="entry name" value="EGF"/>
</dbReference>
<dbReference type="CDD" id="cd00199">
    <property type="entry name" value="WAP"/>
    <property type="match status" value="13"/>
</dbReference>
<keyword evidence="1 4" id="KW-0732">Signal</keyword>
<evidence type="ECO:0000256" key="1">
    <source>
        <dbReference type="ARBA" id="ARBA00022729"/>
    </source>
</evidence>
<keyword evidence="7" id="KW-1185">Reference proteome</keyword>
<dbReference type="PROSITE" id="PS51390">
    <property type="entry name" value="WAP"/>
    <property type="match status" value="19"/>
</dbReference>
<proteinExistence type="predicted"/>
<evidence type="ECO:0000259" key="6">
    <source>
        <dbReference type="PROSITE" id="PS51390"/>
    </source>
</evidence>
<dbReference type="GO" id="GO:0019731">
    <property type="term" value="P:antibacterial humoral response"/>
    <property type="evidence" value="ECO:0007669"/>
    <property type="project" value="TreeGrafter"/>
</dbReference>
<keyword evidence="3" id="KW-0245">EGF-like domain</keyword>
<dbReference type="SMART" id="SM00217">
    <property type="entry name" value="WAP"/>
    <property type="match status" value="20"/>
</dbReference>
<dbReference type="SUPFAM" id="SSF57256">
    <property type="entry name" value="Elafin-like"/>
    <property type="match status" value="20"/>
</dbReference>
<feature type="domain" description="WAP" evidence="6">
    <location>
        <begin position="1348"/>
        <end position="1389"/>
    </location>
</feature>
<feature type="domain" description="WAP" evidence="6">
    <location>
        <begin position="480"/>
        <end position="528"/>
    </location>
</feature>
<dbReference type="SMART" id="SM00181">
    <property type="entry name" value="EGF"/>
    <property type="match status" value="4"/>
</dbReference>
<gene>
    <name evidence="8 9 10" type="primary">LOC110978206</name>
</gene>
<feature type="domain" description="WAP" evidence="6">
    <location>
        <begin position="529"/>
        <end position="577"/>
    </location>
</feature>
<dbReference type="PROSITE" id="PS01186">
    <property type="entry name" value="EGF_2"/>
    <property type="match status" value="1"/>
</dbReference>
<dbReference type="RefSeq" id="XP_022088701.1">
    <property type="nucleotide sequence ID" value="XM_022233009.1"/>
</dbReference>
<feature type="domain" description="WAP" evidence="6">
    <location>
        <begin position="759"/>
        <end position="809"/>
    </location>
</feature>
<feature type="domain" description="WAP" evidence="6">
    <location>
        <begin position="815"/>
        <end position="865"/>
    </location>
</feature>
<dbReference type="PANTHER" id="PTHR19441:SF30">
    <property type="entry name" value="ELAFIN"/>
    <property type="match status" value="1"/>
</dbReference>
<feature type="domain" description="EGF-like" evidence="5">
    <location>
        <begin position="157"/>
        <end position="196"/>
    </location>
</feature>
<feature type="domain" description="WAP" evidence="6">
    <location>
        <begin position="1062"/>
        <end position="1109"/>
    </location>
</feature>
<reference evidence="8 9" key="1">
    <citation type="submission" date="2025-04" db="UniProtKB">
        <authorList>
            <consortium name="RefSeq"/>
        </authorList>
    </citation>
    <scope>IDENTIFICATION</scope>
</reference>
<dbReference type="GO" id="GO:0004867">
    <property type="term" value="F:serine-type endopeptidase inhibitor activity"/>
    <property type="evidence" value="ECO:0007669"/>
    <property type="project" value="TreeGrafter"/>
</dbReference>
<dbReference type="RefSeq" id="XP_022088703.1">
    <property type="nucleotide sequence ID" value="XM_022233011.1"/>
</dbReference>
<dbReference type="GeneID" id="110978206"/>
<feature type="domain" description="WAP" evidence="6">
    <location>
        <begin position="432"/>
        <end position="479"/>
    </location>
</feature>
<feature type="domain" description="WAP" evidence="6">
    <location>
        <begin position="1251"/>
        <end position="1295"/>
    </location>
</feature>
<dbReference type="InterPro" id="IPR008197">
    <property type="entry name" value="WAP_dom"/>
</dbReference>
<feature type="domain" description="WAP" evidence="6">
    <location>
        <begin position="1013"/>
        <end position="1061"/>
    </location>
</feature>
<feature type="domain" description="WAP" evidence="6">
    <location>
        <begin position="113"/>
        <end position="158"/>
    </location>
</feature>
<evidence type="ECO:0000313" key="8">
    <source>
        <dbReference type="RefSeq" id="XP_022088701.1"/>
    </source>
</evidence>
<name>A0A8B7YAH5_ACAPL</name>
<feature type="domain" description="WAP" evidence="6">
    <location>
        <begin position="1112"/>
        <end position="1155"/>
    </location>
</feature>
<dbReference type="Pfam" id="PF00095">
    <property type="entry name" value="WAP"/>
    <property type="match status" value="20"/>
</dbReference>
<feature type="domain" description="WAP" evidence="6">
    <location>
        <begin position="378"/>
        <end position="428"/>
    </location>
</feature>
<dbReference type="InterPro" id="IPR050514">
    <property type="entry name" value="WAP_four-disulfide_core"/>
</dbReference>
<feature type="domain" description="WAP" evidence="6">
    <location>
        <begin position="964"/>
        <end position="1012"/>
    </location>
</feature>
<feature type="disulfide bond" evidence="3">
    <location>
        <begin position="186"/>
        <end position="195"/>
    </location>
</feature>
<feature type="domain" description="WAP" evidence="6">
    <location>
        <begin position="1208"/>
        <end position="1249"/>
    </location>
</feature>
<feature type="domain" description="WAP" evidence="6">
    <location>
        <begin position="1436"/>
        <end position="1483"/>
    </location>
</feature>
<evidence type="ECO:0000256" key="4">
    <source>
        <dbReference type="SAM" id="SignalP"/>
    </source>
</evidence>
<protein>
    <submittedName>
        <fullName evidence="8 9">Neurogenic locus notch homolog protein 3-like isoform X1</fullName>
    </submittedName>
</protein>
<dbReference type="SUPFAM" id="SSF57196">
    <property type="entry name" value="EGF/Laminin"/>
    <property type="match status" value="1"/>
</dbReference>
<feature type="domain" description="WAP" evidence="6">
    <location>
        <begin position="1296"/>
        <end position="1343"/>
    </location>
</feature>
<dbReference type="OrthoDB" id="4473401at2759"/>
<evidence type="ECO:0000313" key="9">
    <source>
        <dbReference type="RefSeq" id="XP_022088702.1"/>
    </source>
</evidence>
<evidence type="ECO:0000313" key="10">
    <source>
        <dbReference type="RefSeq" id="XP_022088703.1"/>
    </source>
</evidence>
<feature type="signal peptide" evidence="4">
    <location>
        <begin position="1"/>
        <end position="20"/>
    </location>
</feature>
<dbReference type="RefSeq" id="XP_022088702.1">
    <property type="nucleotide sequence ID" value="XM_022233010.1"/>
</dbReference>
<feature type="domain" description="WAP" evidence="6">
    <location>
        <begin position="916"/>
        <end position="963"/>
    </location>
</feature>
<dbReference type="KEGG" id="aplc:110978206"/>
<evidence type="ECO:0000313" key="7">
    <source>
        <dbReference type="Proteomes" id="UP000694845"/>
    </source>
</evidence>
<sequence>MKLLVTLCVLAGFGTFTVQGTDPLCNELGDITNPDPCANCTCVMNPTDPSTGRWFCVQTCPVCPTSVLSTVCLLNFCTLGPSCELHPDATCKISDCNDCDSFAWYKDGNLVNCTHKPGMCPVPEGLGPCVNMCVKDMDCPDSQKCCSNGCGKVCSHPLNACASSPCANGGVCYTAASNPSAYVCSCQDGFTGNDCETDLRMPRDPCPADQPFMNCTYEDVCSSLCSAAPSARCLVDHCGGCRPVYIGPLGNHVNCTSGQVSDCPPGVEMVNCLVDPCDNAQCPADPMARCVSVYCGKCKAVFVNDQGYHVNCTSGEASVCPPGMVENPVNTPEACMMATCPAHPRAQCLAKKCLWPNVISIECPYQFFDARARPVMCERVKQGRCPRVEFSEVVVGICLNECMDDTDCEGNKKCCMNACGGRVCRDPEMDMEGGKPGTCPMPPMDSFGICVDSCMSDDDCEGRAKCCSNGCGHTCVDPEEQPGECPARPDHMMLLASPQHACSNDSDCSGHRSKCCAYGCGQICVEPVTVVKPGMCPMPDPDAPAGICSELCSGDVNCTGSQKCCSNGCGHTCQEPADELPMPRDPCPADQPFMNCTYEDVCSSLCSAAPSARCLVDHCGGCRPVYIGSLGNHVNCTTGQVLNCPPGVEMVNCLVDPCDNAQCPADPMARCVSVYCGKCKAVFVNDQGYHVNCTSGEASFCPPGMVENPVNTPEACMMATCPAHPRAQCLAKKCLWPNVISIECPYQFFDARARPVMCERVKQGRCPRIESSESSLGICLSECMDDVDCEGNAKCCMNACGGRVCRDPEMDMEETMNKPGTCPQPTMGSVGICVDECNPHYGDAGCPQHWKCCNNGCGHVCTAPREMPGQCPMVSVEAGEDNCEEECTSDMDCYMEEPGTKCCSYGCGTRCMRPVTGRKPGTCPMPPMDSFGICVDSCMSDDDCEGRAKCCSNGCGHACVDPEEQPGECPARPDHMMLLASPQHACSNDSDCSGHRSKCCAYGCGQICVEPVTVVKPGMCPMPDPDAPAGICSELCSGDVNCTGSQKCCSNGCGHTCQEPAFYKKPGMCPMVREGVSGICMEMCSEDRNCSGVQKCCSNGCGHTCQEPVHDKPGMCPMPQPGVSGLCVEMCSLDRNCSGSKKCCSNGCGHTCQEPVYNKPGMCPVPEPGMIGICVELCHGDGYCPGRKKCCSNGCGHTCQEPADVELVCPMPTPGVTGICLEACSGDEDCPAHKMCCSNGCGHTCVEPVHEKPGMCPMMEPGVSGICVEMCREDRNCSGWKKCCSNGCGHTCQEPVLEKPGMCPVPDVGIIGLCVEMCDGDKRCPGREKCCSNGCGHTCQEPVEFELVCPMPNPGVTGICLEACSGDEDCPAHKMCCSNGCGHTCVEPVHKKAGMCPMMEPGVSGICVEMCREDRNCSGWKKCCSNGCGHTCQEPIYEKPGMCPMPGQDFVGICTEMCNGDRSCPGGKKCCSNGCGHTCQEPVVLCEDGELAEVCEFNPCQFATCPSMPSAICIHDKCGQCRPKFFLGMEEVNCAGNTYCDGLGDDNELYETGAIVDSSNGCDQCVCTEQKLWKCSNRRCGKLYSIYA</sequence>
<comment type="caution">
    <text evidence="3">Lacks conserved residue(s) required for the propagation of feature annotation.</text>
</comment>
<dbReference type="Proteomes" id="UP000694845">
    <property type="component" value="Unplaced"/>
</dbReference>
<feature type="domain" description="WAP" evidence="6">
    <location>
        <begin position="1156"/>
        <end position="1203"/>
    </location>
</feature>
<dbReference type="InterPro" id="IPR036645">
    <property type="entry name" value="Elafin-like_sf"/>
</dbReference>
<dbReference type="GO" id="GO:0005615">
    <property type="term" value="C:extracellular space"/>
    <property type="evidence" value="ECO:0007669"/>
    <property type="project" value="TreeGrafter"/>
</dbReference>
<dbReference type="PROSITE" id="PS00022">
    <property type="entry name" value="EGF_1"/>
    <property type="match status" value="1"/>
</dbReference>
<dbReference type="PROSITE" id="PS50026">
    <property type="entry name" value="EGF_3"/>
    <property type="match status" value="1"/>
</dbReference>
<dbReference type="PRINTS" id="PR00003">
    <property type="entry name" value="4DISULPHCORE"/>
</dbReference>